<evidence type="ECO:0000256" key="20">
    <source>
        <dbReference type="ARBA" id="ARBA00033328"/>
    </source>
</evidence>
<evidence type="ECO:0000256" key="19">
    <source>
        <dbReference type="ARBA" id="ARBA00025833"/>
    </source>
</evidence>
<comment type="caution">
    <text evidence="23">The sequence shown here is derived from an EMBL/GenBank/DDBJ whole genome shotgun (WGS) entry which is preliminary data.</text>
</comment>
<feature type="transmembrane region" description="Helical" evidence="21">
    <location>
        <begin position="194"/>
        <end position="213"/>
    </location>
</feature>
<evidence type="ECO:0000256" key="7">
    <source>
        <dbReference type="ARBA" id="ARBA00022645"/>
    </source>
</evidence>
<keyword evidence="8" id="KW-0645">Protease</keyword>
<evidence type="ECO:0000313" key="24">
    <source>
        <dbReference type="Proteomes" id="UP000727857"/>
    </source>
</evidence>
<evidence type="ECO:0000256" key="10">
    <source>
        <dbReference type="ARBA" id="ARBA00022729"/>
    </source>
</evidence>
<dbReference type="AlphaFoldDB" id="A0A940DHJ1"/>
<keyword evidence="14" id="KW-0333">Golgi apparatus</keyword>
<keyword evidence="21" id="KW-0812">Transmembrane</keyword>
<comment type="subcellular location">
    <subcellularLocation>
        <location evidence="1">Endoplasmic reticulum</location>
    </subcellularLocation>
    <subcellularLocation>
        <location evidence="3">Golgi apparatus</location>
    </subcellularLocation>
    <subcellularLocation>
        <location evidence="2">Lysosome</location>
    </subcellularLocation>
    <subcellularLocation>
        <location evidence="4">Secreted</location>
    </subcellularLocation>
</comment>
<dbReference type="Proteomes" id="UP000727857">
    <property type="component" value="Unassembled WGS sequence"/>
</dbReference>
<evidence type="ECO:0000256" key="3">
    <source>
        <dbReference type="ARBA" id="ARBA00004555"/>
    </source>
</evidence>
<evidence type="ECO:0000256" key="9">
    <source>
        <dbReference type="ARBA" id="ARBA00022723"/>
    </source>
</evidence>
<evidence type="ECO:0000256" key="6">
    <source>
        <dbReference type="ARBA" id="ARBA00022525"/>
    </source>
</evidence>
<accession>A0A940DHJ1</accession>
<dbReference type="GO" id="GO:0046872">
    <property type="term" value="F:metal ion binding"/>
    <property type="evidence" value="ECO:0007669"/>
    <property type="project" value="UniProtKB-KW"/>
</dbReference>
<keyword evidence="15" id="KW-0482">Metalloprotease</keyword>
<dbReference type="PANTHER" id="PTHR12053:SF3">
    <property type="entry name" value="CARBOXYPEPTIDASE Q"/>
    <property type="match status" value="1"/>
</dbReference>
<evidence type="ECO:0000256" key="11">
    <source>
        <dbReference type="ARBA" id="ARBA00022801"/>
    </source>
</evidence>
<feature type="transmembrane region" description="Helical" evidence="21">
    <location>
        <begin position="165"/>
        <end position="188"/>
    </location>
</feature>
<evidence type="ECO:0000256" key="16">
    <source>
        <dbReference type="ARBA" id="ARBA00023145"/>
    </source>
</evidence>
<evidence type="ECO:0000256" key="2">
    <source>
        <dbReference type="ARBA" id="ARBA00004371"/>
    </source>
</evidence>
<evidence type="ECO:0000256" key="1">
    <source>
        <dbReference type="ARBA" id="ARBA00004240"/>
    </source>
</evidence>
<evidence type="ECO:0000256" key="21">
    <source>
        <dbReference type="SAM" id="Phobius"/>
    </source>
</evidence>
<keyword evidence="13" id="KW-0862">Zinc</keyword>
<dbReference type="GO" id="GO:0070573">
    <property type="term" value="F:metallodipeptidase activity"/>
    <property type="evidence" value="ECO:0007669"/>
    <property type="project" value="InterPro"/>
</dbReference>
<keyword evidence="21" id="KW-1133">Transmembrane helix</keyword>
<keyword evidence="18" id="KW-0458">Lysosome</keyword>
<dbReference type="InterPro" id="IPR039866">
    <property type="entry name" value="CPQ"/>
</dbReference>
<evidence type="ECO:0000259" key="22">
    <source>
        <dbReference type="Pfam" id="PF04389"/>
    </source>
</evidence>
<dbReference type="Gene3D" id="3.40.630.10">
    <property type="entry name" value="Zn peptidases"/>
    <property type="match status" value="1"/>
</dbReference>
<evidence type="ECO:0000256" key="8">
    <source>
        <dbReference type="ARBA" id="ARBA00022670"/>
    </source>
</evidence>
<sequence>MFKKYADEAMELVKLIEADGARLPGTEEEKAACKKLQGEIVKRTGLTPYTEKFTFAPNASIGAINKLGWVALLMFLVYYIGGIGGTIIAMLGCFGLLIFTLTQIVRYTGMWDFAFKHETAENIVTELEPAKGETEYTVYLGAHYDSSWCWKLALRNPNTALIKTGYGVIGVIVLMVLSVLRLCLYAGAFYEYTAWNIALYIVPLAFLPGYFFLTQYLTQDKTVGSPGAMDNLSGIALNMMIVKYFKEHPEDMPEGMKLVNIGFASEEAGLKGSFAYVKAHKNEIDVNNSYVFNVDSVADPGHFEAVKGDPWQGTKFDKKLIDMTMEAIRESGEEPHTIVNPVGGCDSTPFCRIGVPTTTFAAQNPISTEYYHTSKDVSDRIDVSTFEKGLNVIYKVIKKIAAQRALVPEVAVTEVITPEVATEETTAEAAVTAEAPATGTEA</sequence>
<evidence type="ECO:0000256" key="5">
    <source>
        <dbReference type="ARBA" id="ARBA00014116"/>
    </source>
</evidence>
<dbReference type="GO" id="GO:0005576">
    <property type="term" value="C:extracellular region"/>
    <property type="evidence" value="ECO:0007669"/>
    <property type="project" value="UniProtKB-SubCell"/>
</dbReference>
<evidence type="ECO:0000256" key="17">
    <source>
        <dbReference type="ARBA" id="ARBA00023180"/>
    </source>
</evidence>
<evidence type="ECO:0000256" key="14">
    <source>
        <dbReference type="ARBA" id="ARBA00023034"/>
    </source>
</evidence>
<dbReference type="GO" id="GO:0005764">
    <property type="term" value="C:lysosome"/>
    <property type="evidence" value="ECO:0007669"/>
    <property type="project" value="UniProtKB-SubCell"/>
</dbReference>
<dbReference type="InterPro" id="IPR007484">
    <property type="entry name" value="Peptidase_M28"/>
</dbReference>
<name>A0A940DHJ1_9FIRM</name>
<evidence type="ECO:0000256" key="12">
    <source>
        <dbReference type="ARBA" id="ARBA00022824"/>
    </source>
</evidence>
<dbReference type="GO" id="GO:0004180">
    <property type="term" value="F:carboxypeptidase activity"/>
    <property type="evidence" value="ECO:0007669"/>
    <property type="project" value="UniProtKB-KW"/>
</dbReference>
<evidence type="ECO:0000256" key="13">
    <source>
        <dbReference type="ARBA" id="ARBA00022833"/>
    </source>
</evidence>
<dbReference type="SUPFAM" id="SSF53187">
    <property type="entry name" value="Zn-dependent exopeptidases"/>
    <property type="match status" value="1"/>
</dbReference>
<evidence type="ECO:0000256" key="15">
    <source>
        <dbReference type="ARBA" id="ARBA00023049"/>
    </source>
</evidence>
<keyword evidence="6" id="KW-0964">Secreted</keyword>
<gene>
    <name evidence="23" type="ORF">IAB16_04765</name>
</gene>
<comment type="subunit">
    <text evidence="19">Homodimer. The monomeric form is inactive while the homodimer is active.</text>
</comment>
<keyword evidence="11" id="KW-0378">Hydrolase</keyword>
<keyword evidence="10" id="KW-0732">Signal</keyword>
<evidence type="ECO:0000313" key="23">
    <source>
        <dbReference type="EMBL" id="MBO8424308.1"/>
    </source>
</evidence>
<protein>
    <recommendedName>
        <fullName evidence="5">Carboxypeptidase Q</fullName>
    </recommendedName>
    <alternativeName>
        <fullName evidence="20">Plasma glutamate carboxypeptidase</fullName>
    </alternativeName>
</protein>
<keyword evidence="17" id="KW-0325">Glycoprotein</keyword>
<dbReference type="EMBL" id="JADINF010000120">
    <property type="protein sequence ID" value="MBO8424308.1"/>
    <property type="molecule type" value="Genomic_DNA"/>
</dbReference>
<dbReference type="GO" id="GO:0006508">
    <property type="term" value="P:proteolysis"/>
    <property type="evidence" value="ECO:0007669"/>
    <property type="project" value="UniProtKB-KW"/>
</dbReference>
<proteinExistence type="predicted"/>
<dbReference type="PANTHER" id="PTHR12053">
    <property type="entry name" value="PROTEASE FAMILY M28 PLASMA GLUTAMATE CARBOXYPEPTIDASE-RELATED"/>
    <property type="match status" value="1"/>
</dbReference>
<keyword evidence="7" id="KW-0121">Carboxypeptidase</keyword>
<organism evidence="23 24">
    <name type="scientific">Candidatus Stercoripulliclostridium pullicola</name>
    <dbReference type="NCBI Taxonomy" id="2840953"/>
    <lineage>
        <taxon>Bacteria</taxon>
        <taxon>Bacillati</taxon>
        <taxon>Bacillota</taxon>
        <taxon>Clostridia</taxon>
        <taxon>Eubacteriales</taxon>
        <taxon>Candidatus Stercoripulliclostridium</taxon>
    </lineage>
</organism>
<evidence type="ECO:0000256" key="18">
    <source>
        <dbReference type="ARBA" id="ARBA00023228"/>
    </source>
</evidence>
<reference evidence="23" key="2">
    <citation type="journal article" date="2021" name="PeerJ">
        <title>Extensive microbial diversity within the chicken gut microbiome revealed by metagenomics and culture.</title>
        <authorList>
            <person name="Gilroy R."/>
            <person name="Ravi A."/>
            <person name="Getino M."/>
            <person name="Pursley I."/>
            <person name="Horton D.L."/>
            <person name="Alikhan N.F."/>
            <person name="Baker D."/>
            <person name="Gharbi K."/>
            <person name="Hall N."/>
            <person name="Watson M."/>
            <person name="Adriaenssens E.M."/>
            <person name="Foster-Nyarko E."/>
            <person name="Jarju S."/>
            <person name="Secka A."/>
            <person name="Antonio M."/>
            <person name="Oren A."/>
            <person name="Chaudhuri R.R."/>
            <person name="La Ragione R."/>
            <person name="Hildebrand F."/>
            <person name="Pallen M.J."/>
        </authorList>
    </citation>
    <scope>NUCLEOTIDE SEQUENCE</scope>
    <source>
        <strain evidence="23">517</strain>
    </source>
</reference>
<keyword evidence="16" id="KW-0865">Zymogen</keyword>
<evidence type="ECO:0000256" key="4">
    <source>
        <dbReference type="ARBA" id="ARBA00004613"/>
    </source>
</evidence>
<feature type="transmembrane region" description="Helical" evidence="21">
    <location>
        <begin position="76"/>
        <end position="101"/>
    </location>
</feature>
<feature type="domain" description="Peptidase M28" evidence="22">
    <location>
        <begin position="220"/>
        <end position="393"/>
    </location>
</feature>
<dbReference type="Pfam" id="PF04389">
    <property type="entry name" value="Peptidase_M28"/>
    <property type="match status" value="1"/>
</dbReference>
<keyword evidence="9" id="KW-0479">Metal-binding</keyword>
<keyword evidence="21" id="KW-0472">Membrane</keyword>
<reference evidence="23" key="1">
    <citation type="submission" date="2020-10" db="EMBL/GenBank/DDBJ databases">
        <authorList>
            <person name="Gilroy R."/>
        </authorList>
    </citation>
    <scope>NUCLEOTIDE SEQUENCE</scope>
    <source>
        <strain evidence="23">517</strain>
    </source>
</reference>
<keyword evidence="12" id="KW-0256">Endoplasmic reticulum</keyword>